<dbReference type="InterPro" id="IPR051163">
    <property type="entry name" value="Sodium:Solute_Symporter_SSF"/>
</dbReference>
<dbReference type="GO" id="GO:0070062">
    <property type="term" value="C:extracellular exosome"/>
    <property type="evidence" value="ECO:0007669"/>
    <property type="project" value="TreeGrafter"/>
</dbReference>
<evidence type="ECO:0000256" key="1">
    <source>
        <dbReference type="ARBA" id="ARBA00004651"/>
    </source>
</evidence>
<sequence>MVGTGGPVATFSVWDYVVFALTILVSAGVGLFQAIRSRKETSSQEFLLGGRQMTAVPVAMSLTASFMSGITVIGTPAEAYLYGAAFWIFGFSYAIMSVITAEIFVPLFYRLGITSTYEYLELRFSQPIRIIGTSMYISQTVTETIITGLDLWGVLVATGVVCIIYCTLGGLKAVIWTDVFQMVIMLSGFVAVIARGAVLQGGLTNIWNDADPLRRHTFWTIVVGGSIMWTSIYAINQSQVQRYISCKTLGHAKTSLYVNMLGLCVTVSLAVMSGLTMYSVYKNCDPLSNGDVNTSDQLLPYLVMDILAVYPGIPGLFVAAAYSGTLSTVSSSINALVAVTTEDFILPFCKNLTNKQVTWMNMGLSVFYGGVCIGMAGVASVMGSVLQAALSIFGMISGPLLGLYLLGMLFRTPNSVGGLLGMIVGLVLTLWVGIGGQLYPPTPDKTRPLPVTVVGCNMNFSTTAPWTSPLPTTTLPDVRPALADSWYSLSYLYLAPFGALITIVVGLLVSMITGGCKQEKLNPDLFVKKTDFCCYHWFSKSKVKQNVLCEPDQSVKITRFPNVKIHKNIPCL</sequence>
<feature type="transmembrane region" description="Helical" evidence="12">
    <location>
        <begin position="418"/>
        <end position="439"/>
    </location>
</feature>
<evidence type="ECO:0000313" key="14">
    <source>
        <dbReference type="Proteomes" id="UP000265120"/>
    </source>
</evidence>
<dbReference type="Gene3D" id="1.20.1730.10">
    <property type="entry name" value="Sodium/glucose cotransporter"/>
    <property type="match status" value="1"/>
</dbReference>
<comment type="similarity">
    <text evidence="2 11">Belongs to the sodium:solute symporter (SSF) (TC 2.A.21) family.</text>
</comment>
<accession>A0A3P8WHT9</accession>
<evidence type="ECO:0000256" key="12">
    <source>
        <dbReference type="SAM" id="Phobius"/>
    </source>
</evidence>
<dbReference type="InParanoid" id="A0A3P8WHT9"/>
<evidence type="ECO:0000256" key="10">
    <source>
        <dbReference type="ARBA" id="ARBA00023201"/>
    </source>
</evidence>
<dbReference type="FunCoup" id="A0A3P8WHT9">
    <property type="interactions" value="84"/>
</dbReference>
<dbReference type="GO" id="GO:0005886">
    <property type="term" value="C:plasma membrane"/>
    <property type="evidence" value="ECO:0007669"/>
    <property type="project" value="UniProtKB-SubCell"/>
</dbReference>
<name>A0A3P8WHT9_CYNSE</name>
<dbReference type="PANTHER" id="PTHR42985">
    <property type="entry name" value="SODIUM-COUPLED MONOCARBOXYLATE TRANSPORTER"/>
    <property type="match status" value="1"/>
</dbReference>
<comment type="subcellular location">
    <subcellularLocation>
        <location evidence="1">Cell membrane</location>
        <topology evidence="1">Multi-pass membrane protein</topology>
    </subcellularLocation>
</comment>
<feature type="transmembrane region" description="Helical" evidence="12">
    <location>
        <begin position="491"/>
        <end position="512"/>
    </location>
</feature>
<dbReference type="STRING" id="244447.ENSCSEP00000024205"/>
<keyword evidence="8" id="KW-0406">Ion transport</keyword>
<dbReference type="InterPro" id="IPR001734">
    <property type="entry name" value="Na/solute_symporter"/>
</dbReference>
<dbReference type="NCBIfam" id="TIGR00813">
    <property type="entry name" value="sss"/>
    <property type="match status" value="1"/>
</dbReference>
<dbReference type="Ensembl" id="ENSCSET00000024531.1">
    <property type="protein sequence ID" value="ENSCSEP00000024205.1"/>
    <property type="gene ID" value="ENSCSEG00000015439.1"/>
</dbReference>
<keyword evidence="10" id="KW-0739">Sodium transport</keyword>
<feature type="transmembrane region" description="Helical" evidence="12">
    <location>
        <begin position="359"/>
        <end position="379"/>
    </location>
</feature>
<feature type="transmembrane region" description="Helical" evidence="12">
    <location>
        <begin position="16"/>
        <end position="35"/>
    </location>
</feature>
<evidence type="ECO:0000256" key="4">
    <source>
        <dbReference type="ARBA" id="ARBA00022475"/>
    </source>
</evidence>
<reference evidence="13 14" key="1">
    <citation type="journal article" date="2014" name="Nat. Genet.">
        <title>Whole-genome sequence of a flatfish provides insights into ZW sex chromosome evolution and adaptation to a benthic lifestyle.</title>
        <authorList>
            <person name="Chen S."/>
            <person name="Zhang G."/>
            <person name="Shao C."/>
            <person name="Huang Q."/>
            <person name="Liu G."/>
            <person name="Zhang P."/>
            <person name="Song W."/>
            <person name="An N."/>
            <person name="Chalopin D."/>
            <person name="Volff J.N."/>
            <person name="Hong Y."/>
            <person name="Li Q."/>
            <person name="Sha Z."/>
            <person name="Zhou H."/>
            <person name="Xie M."/>
            <person name="Yu Q."/>
            <person name="Liu Y."/>
            <person name="Xiang H."/>
            <person name="Wang N."/>
            <person name="Wu K."/>
            <person name="Yang C."/>
            <person name="Zhou Q."/>
            <person name="Liao X."/>
            <person name="Yang L."/>
            <person name="Hu Q."/>
            <person name="Zhang J."/>
            <person name="Meng L."/>
            <person name="Jin L."/>
            <person name="Tian Y."/>
            <person name="Lian J."/>
            <person name="Yang J."/>
            <person name="Miao G."/>
            <person name="Liu S."/>
            <person name="Liang Z."/>
            <person name="Yan F."/>
            <person name="Li Y."/>
            <person name="Sun B."/>
            <person name="Zhang H."/>
            <person name="Zhang J."/>
            <person name="Zhu Y."/>
            <person name="Du M."/>
            <person name="Zhao Y."/>
            <person name="Schartl M."/>
            <person name="Tang Q."/>
            <person name="Wang J."/>
        </authorList>
    </citation>
    <scope>NUCLEOTIDE SEQUENCE</scope>
</reference>
<evidence type="ECO:0000313" key="13">
    <source>
        <dbReference type="Ensembl" id="ENSCSEP00000024205.1"/>
    </source>
</evidence>
<feature type="transmembrane region" description="Helical" evidence="12">
    <location>
        <begin position="130"/>
        <end position="146"/>
    </location>
</feature>
<evidence type="ECO:0000256" key="2">
    <source>
        <dbReference type="ARBA" id="ARBA00006434"/>
    </source>
</evidence>
<feature type="transmembrane region" description="Helical" evidence="12">
    <location>
        <begin position="218"/>
        <end position="235"/>
    </location>
</feature>
<keyword evidence="14" id="KW-1185">Reference proteome</keyword>
<feature type="transmembrane region" description="Helical" evidence="12">
    <location>
        <begin position="256"/>
        <end position="281"/>
    </location>
</feature>
<feature type="transmembrane region" description="Helical" evidence="12">
    <location>
        <begin position="178"/>
        <end position="198"/>
    </location>
</feature>
<protein>
    <submittedName>
        <fullName evidence="13">Solute carrier family 5 member 8, like</fullName>
    </submittedName>
</protein>
<dbReference type="OMA" id="GFFSHTM"/>
<evidence type="ECO:0000256" key="3">
    <source>
        <dbReference type="ARBA" id="ARBA00022448"/>
    </source>
</evidence>
<dbReference type="PROSITE" id="PS50283">
    <property type="entry name" value="NA_SOLUT_SYMP_3"/>
    <property type="match status" value="1"/>
</dbReference>
<dbReference type="PANTHER" id="PTHR42985:SF25">
    <property type="entry name" value="SODIUM-COUPLED MONOCARBOXYLATE TRANSPORTER 1"/>
    <property type="match status" value="1"/>
</dbReference>
<feature type="transmembrane region" description="Helical" evidence="12">
    <location>
        <begin position="301"/>
        <end position="322"/>
    </location>
</feature>
<feature type="transmembrane region" description="Helical" evidence="12">
    <location>
        <begin position="80"/>
        <end position="109"/>
    </location>
</feature>
<keyword evidence="6 12" id="KW-1133">Transmembrane helix</keyword>
<evidence type="ECO:0000256" key="6">
    <source>
        <dbReference type="ARBA" id="ARBA00022989"/>
    </source>
</evidence>
<evidence type="ECO:0000256" key="8">
    <source>
        <dbReference type="ARBA" id="ARBA00023065"/>
    </source>
</evidence>
<feature type="transmembrane region" description="Helical" evidence="12">
    <location>
        <begin position="385"/>
        <end position="406"/>
    </location>
</feature>
<evidence type="ECO:0000256" key="5">
    <source>
        <dbReference type="ARBA" id="ARBA00022692"/>
    </source>
</evidence>
<organism evidence="13 14">
    <name type="scientific">Cynoglossus semilaevis</name>
    <name type="common">Tongue sole</name>
    <dbReference type="NCBI Taxonomy" id="244447"/>
    <lineage>
        <taxon>Eukaryota</taxon>
        <taxon>Metazoa</taxon>
        <taxon>Chordata</taxon>
        <taxon>Craniata</taxon>
        <taxon>Vertebrata</taxon>
        <taxon>Euteleostomi</taxon>
        <taxon>Actinopterygii</taxon>
        <taxon>Neopterygii</taxon>
        <taxon>Teleostei</taxon>
        <taxon>Neoteleostei</taxon>
        <taxon>Acanthomorphata</taxon>
        <taxon>Carangaria</taxon>
        <taxon>Pleuronectiformes</taxon>
        <taxon>Pleuronectoidei</taxon>
        <taxon>Cynoglossidae</taxon>
        <taxon>Cynoglossinae</taxon>
        <taxon>Cynoglossus</taxon>
    </lineage>
</organism>
<evidence type="ECO:0000256" key="7">
    <source>
        <dbReference type="ARBA" id="ARBA00023053"/>
    </source>
</evidence>
<keyword evidence="9 12" id="KW-0472">Membrane</keyword>
<dbReference type="Proteomes" id="UP000265120">
    <property type="component" value="Chromosome 11"/>
</dbReference>
<feature type="transmembrane region" description="Helical" evidence="12">
    <location>
        <begin position="55"/>
        <end position="74"/>
    </location>
</feature>
<dbReference type="GO" id="GO:0005343">
    <property type="term" value="F:organic acid:sodium symporter activity"/>
    <property type="evidence" value="ECO:0007669"/>
    <property type="project" value="TreeGrafter"/>
</dbReference>
<dbReference type="InterPro" id="IPR038377">
    <property type="entry name" value="Na/Glc_symporter_sf"/>
</dbReference>
<keyword evidence="3" id="KW-0813">Transport</keyword>
<proteinExistence type="inferred from homology"/>
<dbReference type="GO" id="GO:0015730">
    <property type="term" value="P:propanoate transmembrane transport"/>
    <property type="evidence" value="ECO:0007669"/>
    <property type="project" value="TreeGrafter"/>
</dbReference>
<feature type="transmembrane region" description="Helical" evidence="12">
    <location>
        <begin position="152"/>
        <end position="171"/>
    </location>
</feature>
<dbReference type="GeneTree" id="ENSGT00940000165906"/>
<reference evidence="13" key="3">
    <citation type="submission" date="2025-09" db="UniProtKB">
        <authorList>
            <consortium name="Ensembl"/>
        </authorList>
    </citation>
    <scope>IDENTIFICATION</scope>
</reference>
<reference evidence="13" key="2">
    <citation type="submission" date="2025-08" db="UniProtKB">
        <authorList>
            <consortium name="Ensembl"/>
        </authorList>
    </citation>
    <scope>IDENTIFICATION</scope>
</reference>
<evidence type="ECO:0000256" key="11">
    <source>
        <dbReference type="RuleBase" id="RU362091"/>
    </source>
</evidence>
<dbReference type="Pfam" id="PF00474">
    <property type="entry name" value="SSF"/>
    <property type="match status" value="1"/>
</dbReference>
<keyword evidence="4" id="KW-1003">Cell membrane</keyword>
<dbReference type="AlphaFoldDB" id="A0A3P8WHT9"/>
<evidence type="ECO:0000256" key="9">
    <source>
        <dbReference type="ARBA" id="ARBA00023136"/>
    </source>
</evidence>
<keyword evidence="5 12" id="KW-0812">Transmembrane</keyword>
<keyword evidence="7" id="KW-0915">Sodium</keyword>